<name>A0ABV8UID4_9PROT</name>
<keyword evidence="10" id="KW-0997">Cell inner membrane</keyword>
<sequence length="481" mass="51888">MLDLRPVFFVNGLILSVLALAMILPALVDLGDGSPDWQVFAASSALTLFVGISLILTTRSNWREMGLRQAFLMTTMIWVVIAIFGALPFTFTSANLSYTDAFFECMSGITTTGATVLSGLDDTSRGILIWRALLQWLGGIGIIVTAISILPMLRVGGMQLFRIEAFDTDKVLPRAAQIAGEILLIYIGFTLLAALVYWFLGMSGFDAIAHAFTSIATGGYSTHDGSIGHYDSAALDYAVSLMMILGSIPFVLYVRAMHGNLRALLHDTQIRTMLGIMAVSILALAAYLFLESGLAPFEALRFTTFNAISIMTGTGYATAAFDLWGGFALAVFFLLMFIGGCAGSTSCGIKVFRFQILYATARTQLKRLMQPNGIFIARYNGQPVTEQVSLSVMSFFFLYIVCFGVLAAVLGWTGLDFITSLSGAATAISNVGPGLGETIGPSTTFATLPDAAKWMLSAGMILGRLELFTVLILFTPHFWRG</sequence>
<accession>A0ABV8UID4</accession>
<dbReference type="EMBL" id="JBHSCW010000001">
    <property type="protein sequence ID" value="MFC4350606.1"/>
    <property type="molecule type" value="Genomic_DNA"/>
</dbReference>
<comment type="similarity">
    <text evidence="10">Belongs to the TrkH potassium transport family.</text>
</comment>
<feature type="transmembrane region" description="Helical" evidence="11">
    <location>
        <begin position="7"/>
        <end position="27"/>
    </location>
</feature>
<feature type="transmembrane region" description="Helical" evidence="11">
    <location>
        <begin position="273"/>
        <end position="290"/>
    </location>
</feature>
<feature type="transmembrane region" description="Helical" evidence="11">
    <location>
        <begin position="234"/>
        <end position="253"/>
    </location>
</feature>
<feature type="transmembrane region" description="Helical" evidence="11">
    <location>
        <begin position="327"/>
        <end position="352"/>
    </location>
</feature>
<organism evidence="12 13">
    <name type="scientific">Fodinicurvata halophila</name>
    <dbReference type="NCBI Taxonomy" id="1419723"/>
    <lineage>
        <taxon>Bacteria</taxon>
        <taxon>Pseudomonadati</taxon>
        <taxon>Pseudomonadota</taxon>
        <taxon>Alphaproteobacteria</taxon>
        <taxon>Rhodospirillales</taxon>
        <taxon>Rhodovibrionaceae</taxon>
        <taxon>Fodinicurvata</taxon>
    </lineage>
</organism>
<evidence type="ECO:0000256" key="11">
    <source>
        <dbReference type="SAM" id="Phobius"/>
    </source>
</evidence>
<evidence type="ECO:0000256" key="5">
    <source>
        <dbReference type="ARBA" id="ARBA00022692"/>
    </source>
</evidence>
<evidence type="ECO:0000256" key="2">
    <source>
        <dbReference type="ARBA" id="ARBA00022448"/>
    </source>
</evidence>
<evidence type="ECO:0000256" key="7">
    <source>
        <dbReference type="ARBA" id="ARBA00022989"/>
    </source>
</evidence>
<evidence type="ECO:0000256" key="3">
    <source>
        <dbReference type="ARBA" id="ARBA00022475"/>
    </source>
</evidence>
<feature type="transmembrane region" description="Helical" evidence="11">
    <location>
        <begin position="39"/>
        <end position="58"/>
    </location>
</feature>
<evidence type="ECO:0000256" key="1">
    <source>
        <dbReference type="ARBA" id="ARBA00004651"/>
    </source>
</evidence>
<evidence type="ECO:0000313" key="12">
    <source>
        <dbReference type="EMBL" id="MFC4350606.1"/>
    </source>
</evidence>
<reference evidence="13" key="1">
    <citation type="journal article" date="2019" name="Int. J. Syst. Evol. Microbiol.">
        <title>The Global Catalogue of Microorganisms (GCM) 10K type strain sequencing project: providing services to taxonomists for standard genome sequencing and annotation.</title>
        <authorList>
            <consortium name="The Broad Institute Genomics Platform"/>
            <consortium name="The Broad Institute Genome Sequencing Center for Infectious Disease"/>
            <person name="Wu L."/>
            <person name="Ma J."/>
        </authorList>
    </citation>
    <scope>NUCLEOTIDE SEQUENCE [LARGE SCALE GENOMIC DNA]</scope>
    <source>
        <strain evidence="13">CECT 8472</strain>
    </source>
</reference>
<evidence type="ECO:0000256" key="10">
    <source>
        <dbReference type="PIRNR" id="PIRNR006247"/>
    </source>
</evidence>
<comment type="function">
    <text evidence="10">Low-affinity potassium transport system. Interacts with Trk system potassium uptake protein TrkA.</text>
</comment>
<dbReference type="PIRSF" id="PIRSF006247">
    <property type="entry name" value="TrkH"/>
    <property type="match status" value="1"/>
</dbReference>
<feature type="transmembrane region" description="Helical" evidence="11">
    <location>
        <begin position="175"/>
        <end position="200"/>
    </location>
</feature>
<keyword evidence="5 11" id="KW-0812">Transmembrane</keyword>
<dbReference type="Pfam" id="PF02386">
    <property type="entry name" value="TrkH"/>
    <property type="match status" value="1"/>
</dbReference>
<proteinExistence type="inferred from homology"/>
<evidence type="ECO:0000256" key="4">
    <source>
        <dbReference type="ARBA" id="ARBA00022538"/>
    </source>
</evidence>
<dbReference type="Proteomes" id="UP001595799">
    <property type="component" value="Unassembled WGS sequence"/>
</dbReference>
<keyword evidence="7 11" id="KW-1133">Transmembrane helix</keyword>
<keyword evidence="9 10" id="KW-0472">Membrane</keyword>
<feature type="transmembrane region" description="Helical" evidence="11">
    <location>
        <begin position="454"/>
        <end position="474"/>
    </location>
</feature>
<keyword evidence="4 10" id="KW-0633">Potassium transport</keyword>
<dbReference type="PANTHER" id="PTHR32024">
    <property type="entry name" value="TRK SYSTEM POTASSIUM UPTAKE PROTEIN TRKG-RELATED"/>
    <property type="match status" value="1"/>
</dbReference>
<evidence type="ECO:0000256" key="9">
    <source>
        <dbReference type="ARBA" id="ARBA00023136"/>
    </source>
</evidence>
<dbReference type="InterPro" id="IPR003445">
    <property type="entry name" value="Cat_transpt"/>
</dbReference>
<dbReference type="RefSeq" id="WP_382420939.1">
    <property type="nucleotide sequence ID" value="NZ_JBHSCW010000001.1"/>
</dbReference>
<keyword evidence="2 10" id="KW-0813">Transport</keyword>
<keyword evidence="6 10" id="KW-0630">Potassium</keyword>
<keyword evidence="13" id="KW-1185">Reference proteome</keyword>
<gene>
    <name evidence="12" type="ORF">ACFOW6_03505</name>
</gene>
<comment type="caution">
    <text evidence="12">The sequence shown here is derived from an EMBL/GenBank/DDBJ whole genome shotgun (WGS) entry which is preliminary data.</text>
</comment>
<dbReference type="PANTHER" id="PTHR32024:SF3">
    <property type="entry name" value="TRK SYSTEM POTASSIUM UPTAKE PROTEIN"/>
    <property type="match status" value="1"/>
</dbReference>
<protein>
    <recommendedName>
        <fullName evidence="10">Trk system potassium uptake protein</fullName>
    </recommendedName>
</protein>
<comment type="subcellular location">
    <subcellularLocation>
        <location evidence="10">Cell inner membrane</location>
        <topology evidence="10">Multi-pass membrane protein</topology>
    </subcellularLocation>
    <subcellularLocation>
        <location evidence="1">Cell membrane</location>
        <topology evidence="1">Multi-pass membrane protein</topology>
    </subcellularLocation>
</comment>
<evidence type="ECO:0000256" key="8">
    <source>
        <dbReference type="ARBA" id="ARBA00023065"/>
    </source>
</evidence>
<feature type="transmembrane region" description="Helical" evidence="11">
    <location>
        <begin position="70"/>
        <end position="89"/>
    </location>
</feature>
<keyword evidence="8 10" id="KW-0406">Ion transport</keyword>
<feature type="transmembrane region" description="Helical" evidence="11">
    <location>
        <begin position="132"/>
        <end position="155"/>
    </location>
</feature>
<feature type="transmembrane region" description="Helical" evidence="11">
    <location>
        <begin position="388"/>
        <end position="412"/>
    </location>
</feature>
<dbReference type="InterPro" id="IPR004772">
    <property type="entry name" value="TrkH"/>
</dbReference>
<evidence type="ECO:0000313" key="13">
    <source>
        <dbReference type="Proteomes" id="UP001595799"/>
    </source>
</evidence>
<evidence type="ECO:0000256" key="6">
    <source>
        <dbReference type="ARBA" id="ARBA00022958"/>
    </source>
</evidence>
<keyword evidence="3 10" id="KW-1003">Cell membrane</keyword>